<feature type="non-terminal residue" evidence="1">
    <location>
        <position position="1"/>
    </location>
</feature>
<dbReference type="Proteomes" id="UP000654075">
    <property type="component" value="Unassembled WGS sequence"/>
</dbReference>
<reference evidence="1" key="1">
    <citation type="submission" date="2021-02" db="EMBL/GenBank/DDBJ databases">
        <authorList>
            <person name="Dougan E. K."/>
            <person name="Rhodes N."/>
            <person name="Thang M."/>
            <person name="Chan C."/>
        </authorList>
    </citation>
    <scope>NUCLEOTIDE SEQUENCE</scope>
</reference>
<organism evidence="1 2">
    <name type="scientific">Polarella glacialis</name>
    <name type="common">Dinoflagellate</name>
    <dbReference type="NCBI Taxonomy" id="89957"/>
    <lineage>
        <taxon>Eukaryota</taxon>
        <taxon>Sar</taxon>
        <taxon>Alveolata</taxon>
        <taxon>Dinophyceae</taxon>
        <taxon>Suessiales</taxon>
        <taxon>Suessiaceae</taxon>
        <taxon>Polarella</taxon>
    </lineage>
</organism>
<keyword evidence="2" id="KW-1185">Reference proteome</keyword>
<evidence type="ECO:0000313" key="1">
    <source>
        <dbReference type="EMBL" id="CAE8634520.1"/>
    </source>
</evidence>
<dbReference type="AlphaFoldDB" id="A0A813HA24"/>
<gene>
    <name evidence="1" type="ORF">PGLA1383_LOCUS50170</name>
</gene>
<name>A0A813HA24_POLGL</name>
<evidence type="ECO:0000313" key="2">
    <source>
        <dbReference type="Proteomes" id="UP000654075"/>
    </source>
</evidence>
<protein>
    <submittedName>
        <fullName evidence="1">Uncharacterized protein</fullName>
    </submittedName>
</protein>
<dbReference type="EMBL" id="CAJNNV010031045">
    <property type="protein sequence ID" value="CAE8634520.1"/>
    <property type="molecule type" value="Genomic_DNA"/>
</dbReference>
<sequence length="82" mass="8600">ANSLSSVADKLARQVWDDSRPGCLANDVALASISDQLAYYAVPASQVPGFLVHGVTDASVREALNQRGRAGRSEQPAAFVVS</sequence>
<comment type="caution">
    <text evidence="1">The sequence shown here is derived from an EMBL/GenBank/DDBJ whole genome shotgun (WGS) entry which is preliminary data.</text>
</comment>
<proteinExistence type="predicted"/>
<accession>A0A813HA24</accession>